<organism evidence="2">
    <name type="scientific">Klebsiella pneumoniae</name>
    <dbReference type="NCBI Taxonomy" id="573"/>
    <lineage>
        <taxon>Bacteria</taxon>
        <taxon>Pseudomonadati</taxon>
        <taxon>Pseudomonadota</taxon>
        <taxon>Gammaproteobacteria</taxon>
        <taxon>Enterobacterales</taxon>
        <taxon>Enterobacteriaceae</taxon>
        <taxon>Klebsiella/Raoultella group</taxon>
        <taxon>Klebsiella</taxon>
        <taxon>Klebsiella pneumoniae complex</taxon>
    </lineage>
</organism>
<dbReference type="Pfam" id="PF19044">
    <property type="entry name" value="P-loop_TraG"/>
    <property type="match status" value="1"/>
</dbReference>
<reference evidence="2" key="1">
    <citation type="journal article" date="2014" name="Antimicrob. Agents Chemother.">
        <title>IncH-Type Plasmid Harboring blaCTX-M-15, blaDHA-1, and qnrB4 Genes Recovered from Animal Isolates.</title>
        <authorList>
            <person name="Schluter A."/>
            <person name="Nordmann P."/>
            <person name="Bonnin R.A."/>
            <person name="Millemann Y."/>
            <person name="Eikmeyer F.G."/>
            <person name="Wibberg D."/>
            <person name="Puhler A."/>
            <person name="Poirel L."/>
        </authorList>
    </citation>
    <scope>NUCLEOTIDE SEQUENCE [LARGE SCALE GENOMIC DNA]</scope>
    <source>
        <strain evidence="2">Kp15</strain>
        <plasmid evidence="2">pENVA</plasmid>
    </source>
</reference>
<proteinExistence type="predicted"/>
<evidence type="ECO:0000313" key="2">
    <source>
        <dbReference type="EMBL" id="CDM79853.1"/>
    </source>
</evidence>
<dbReference type="PANTHER" id="PTHR38467:SF1">
    <property type="entry name" value="CONJUGATIVE TRANSFER: ASSEMBLY"/>
    <property type="match status" value="1"/>
</dbReference>
<dbReference type="InterPro" id="IPR025955">
    <property type="entry name" value="TraC/Conjuga_ATPase"/>
</dbReference>
<evidence type="ECO:0000259" key="1">
    <source>
        <dbReference type="Pfam" id="PF19044"/>
    </source>
</evidence>
<gene>
    <name evidence="2" type="primary">trhC</name>
    <name evidence="2" type="ORF">PENVA_0237</name>
</gene>
<dbReference type="SUPFAM" id="SSF52540">
    <property type="entry name" value="P-loop containing nucleoside triphosphate hydrolases"/>
    <property type="match status" value="1"/>
</dbReference>
<name>A0A024HVM0_KLEPN</name>
<dbReference type="InterPro" id="IPR053155">
    <property type="entry name" value="F-pilin_assembly_TraC"/>
</dbReference>
<dbReference type="InterPro" id="IPR043964">
    <property type="entry name" value="P-loop_TraG"/>
</dbReference>
<sequence>MNNSRLAKELERYNLGHFIPVVDRMVDAPYFLLEDNAVGFFFVCNPSPGLYDNQQNLLTDLFKMDFPAESIMQMTLAALPDVNISLSRWLRRRGNRMGGRDNEKADLLTVYSLDYLTKSQYEPLKEADGIKITQADDLKLRNFELWVTVRIPIKGFSPNESESMRLDGLFKDLLSKLEGLTLSPIVGNADTWLYSVDKILNPGKDSRWKYGGLEASTLMSLNNQVNIPGRKYEVGEDYFASLSADDDETAQRYFKHLSMTKFPEYVNFGAVYELVVDWMTGSKTIFSPFIINFCIQFPHQKKIQKEYLRYKAITDNQSKIPIVLKYLPRLADMDKDYSALTRELEDKAKLLQTYMTFIVMDNTLEKVKIAAKSLINYYSEKKIVVADDSYICFSGVMSALPLCNDPSTFRDMDRGDVMTNTGAAHLAPIFGPWKGNSTNPVIPFVTREGQLVMIDIFETSASYNVCVGATSGAGKSFAANNIILNYLCSGEHINPLYHFDDIRDLLTADKYDPPLDLNGKFNASPDGAQVFVVDIGRSYQGLAEQFEDSQFIDFGVDATFSLNPFAFLVRKYTGDESLEGLTGNSGEESKESDIIAQTIMVLNQLKLMASSNGNISSLQEAVMLRLIAEESNSPEDGYLPSVTGFAKKCMKHEKQEIKDIGIQLGPWCEGGIYGMRFTTSLPPINFNSRFIVLELEELKPTPHLQWVVLMSIIQAAQHAMFIKKDGRRRLFILDEAWEYIGESNGDDAAVNFFTKFLEAAWRRFRKTNCAGICITQSFEDFYKSPIGVAIANNSPWKFIMKQSPEAIDSMEKNKYISASASEYERMKMIRTVKYVFSEIMIRFENVQQIVRLYVDRKMELCFTTDPSDRRKIWNLVNDGYTYAEAIDRVYEEELVQLGMKTRQVA</sequence>
<dbReference type="EMBL" id="HG918041">
    <property type="protein sequence ID" value="CDM79853.1"/>
    <property type="molecule type" value="Genomic_DNA"/>
</dbReference>
<keyword evidence="2" id="KW-0614">Plasmid</keyword>
<protein>
    <submittedName>
        <fullName evidence="2">Plasmid transfer protein</fullName>
    </submittedName>
</protein>
<geneLocation type="plasmid" evidence="2">
    <name>pENVA</name>
</geneLocation>
<dbReference type="Gene3D" id="3.40.50.300">
    <property type="entry name" value="P-loop containing nucleotide triphosphate hydrolases"/>
    <property type="match status" value="2"/>
</dbReference>
<dbReference type="InterPro" id="IPR027417">
    <property type="entry name" value="P-loop_NTPase"/>
</dbReference>
<dbReference type="RefSeq" id="WP_117077853.1">
    <property type="nucleotide sequence ID" value="NZ_CABHKM010000005.1"/>
</dbReference>
<accession>A0A024HVM0</accession>
<feature type="domain" description="TraG P-loop" evidence="1">
    <location>
        <begin position="526"/>
        <end position="891"/>
    </location>
</feature>
<dbReference type="Pfam" id="PF11130">
    <property type="entry name" value="TraC_F_IV"/>
    <property type="match status" value="1"/>
</dbReference>
<dbReference type="PANTHER" id="PTHR38467">
    <property type="match status" value="1"/>
</dbReference>
<dbReference type="AlphaFoldDB" id="A0A024HVM0"/>